<feature type="chain" id="PRO_5020738664" evidence="2">
    <location>
        <begin position="35"/>
        <end position="730"/>
    </location>
</feature>
<dbReference type="Gene3D" id="2.160.20.10">
    <property type="entry name" value="Single-stranded right-handed beta-helix, Pectin lyase-like"/>
    <property type="match status" value="1"/>
</dbReference>
<dbReference type="SUPFAM" id="SSF51126">
    <property type="entry name" value="Pectin lyase-like"/>
    <property type="match status" value="2"/>
</dbReference>
<feature type="region of interest" description="Disordered" evidence="1">
    <location>
        <begin position="695"/>
        <end position="730"/>
    </location>
</feature>
<evidence type="ECO:0000313" key="3">
    <source>
        <dbReference type="EMBL" id="AUX21840.1"/>
    </source>
</evidence>
<feature type="signal peptide" evidence="2">
    <location>
        <begin position="1"/>
        <end position="34"/>
    </location>
</feature>
<proteinExistence type="predicted"/>
<feature type="region of interest" description="Disordered" evidence="1">
    <location>
        <begin position="44"/>
        <end position="65"/>
    </location>
</feature>
<sequence length="730" mass="73813">MRGAFICYVAWVLRVKLGSSTFRCLFALTAGLFAASSLGCDTMPVSRRPDRPRDDGAPACPPHQLSTSSGCVSVGIQGCAGEFVDDDGFCRPAREKCAPGTVPKHDEGCVEVGIPGCAAEFIEGDACLPTMAKCPTGTFAVPQKGCVSIDGPDGCGAAPWGHVVEAPGDVHVDPSYAGGDGAGSRAQPLTTLADALQVVQDGGRVVLAEGVYDEPVEITRPIEVVGRCASRVTLRGAQPDRDGNTSAIWIHDVQGAGVRGVSVESASIGLFIQAAEVTVRDVRVTGASGSGIVVTLPGASLDLSRSLIQAALSDEVTADVWTGVLVHSGARARLTENALVDGAVNLRISSEAQEVIAEGNLLEIAAPAAASDSVGVLLDAGALRLTASALVHHRVGALVTGALAELVSSRSLVSVPPEAAPETSGVTVEQGARATLSSTVLSGACDAQLEIAGAGTAVDASGCLFQGAGAAGPEHPGYAIEQRGGALSLSSSLVFGAGDVGLLTSGGELSATGVVIEGTRASPLRPERSAGVLVQDARAVLASTYVSGARVAGIAVSGGAGLELSDSLVERTAPEERDGTGGVGLLSDAVEDLVVRRSAVLESRVAGLLLLSSSGAIEDTLVRNVELGTFSAPGDGGRVEAVPDLGDGILALRSTAQVSATQVEGCARAGLLFDHSDGALARSRATGNRFGLVLQGTPRPDVEQDNRFEDNWEEDELPAGGLRVPGSGAP</sequence>
<evidence type="ECO:0000256" key="1">
    <source>
        <dbReference type="SAM" id="MobiDB-lite"/>
    </source>
</evidence>
<reference evidence="3 4" key="1">
    <citation type="submission" date="2015-09" db="EMBL/GenBank/DDBJ databases">
        <title>Sorangium comparison.</title>
        <authorList>
            <person name="Zaburannyi N."/>
            <person name="Bunk B."/>
            <person name="Overmann J."/>
            <person name="Mueller R."/>
        </authorList>
    </citation>
    <scope>NUCLEOTIDE SEQUENCE [LARGE SCALE GENOMIC DNA]</scope>
    <source>
        <strain evidence="3 4">So ceGT47</strain>
    </source>
</reference>
<dbReference type="OrthoDB" id="5482633at2"/>
<dbReference type="InterPro" id="IPR011050">
    <property type="entry name" value="Pectin_lyase_fold/virulence"/>
</dbReference>
<protein>
    <submittedName>
        <fullName evidence="3">Uncharacterized protein</fullName>
    </submittedName>
</protein>
<gene>
    <name evidence="3" type="ORF">SOCEGT47_023350</name>
</gene>
<dbReference type="InterPro" id="IPR012334">
    <property type="entry name" value="Pectin_lyas_fold"/>
</dbReference>
<accession>A0A4P2PYG9</accession>
<evidence type="ECO:0000256" key="2">
    <source>
        <dbReference type="SAM" id="SignalP"/>
    </source>
</evidence>
<dbReference type="Proteomes" id="UP000295781">
    <property type="component" value="Chromosome"/>
</dbReference>
<feature type="compositionally biased region" description="Basic and acidic residues" evidence="1">
    <location>
        <begin position="47"/>
        <end position="56"/>
    </location>
</feature>
<name>A0A4P2PYG9_SORCE</name>
<evidence type="ECO:0000313" key="4">
    <source>
        <dbReference type="Proteomes" id="UP000295781"/>
    </source>
</evidence>
<dbReference type="EMBL" id="CP012670">
    <property type="protein sequence ID" value="AUX21840.1"/>
    <property type="molecule type" value="Genomic_DNA"/>
</dbReference>
<organism evidence="3 4">
    <name type="scientific">Sorangium cellulosum</name>
    <name type="common">Polyangium cellulosum</name>
    <dbReference type="NCBI Taxonomy" id="56"/>
    <lineage>
        <taxon>Bacteria</taxon>
        <taxon>Pseudomonadati</taxon>
        <taxon>Myxococcota</taxon>
        <taxon>Polyangia</taxon>
        <taxon>Polyangiales</taxon>
        <taxon>Polyangiaceae</taxon>
        <taxon>Sorangium</taxon>
    </lineage>
</organism>
<keyword evidence="2" id="KW-0732">Signal</keyword>
<dbReference type="AlphaFoldDB" id="A0A4P2PYG9"/>
<feature type="compositionally biased region" description="Basic and acidic residues" evidence="1">
    <location>
        <begin position="700"/>
        <end position="710"/>
    </location>
</feature>